<evidence type="ECO:0000313" key="2">
    <source>
        <dbReference type="EMBL" id="WFT76552.1"/>
    </source>
</evidence>
<dbReference type="Pfam" id="PF13040">
    <property type="entry name" value="Fur_reg_FbpB"/>
    <property type="match status" value="1"/>
</dbReference>
<dbReference type="RefSeq" id="WP_283078502.1">
    <property type="nucleotide sequence ID" value="NZ_CP121671.1"/>
</dbReference>
<organism evidence="2 3">
    <name type="scientific">Halobacillus naozhouensis</name>
    <dbReference type="NCBI Taxonomy" id="554880"/>
    <lineage>
        <taxon>Bacteria</taxon>
        <taxon>Bacillati</taxon>
        <taxon>Bacillota</taxon>
        <taxon>Bacilli</taxon>
        <taxon>Bacillales</taxon>
        <taxon>Bacillaceae</taxon>
        <taxon>Halobacillus</taxon>
    </lineage>
</organism>
<dbReference type="InterPro" id="IPR025004">
    <property type="entry name" value="SenN/SenS"/>
</dbReference>
<dbReference type="EMBL" id="CP121671">
    <property type="protein sequence ID" value="WFT76552.1"/>
    <property type="molecule type" value="Genomic_DNA"/>
</dbReference>
<keyword evidence="3" id="KW-1185">Reference proteome</keyword>
<evidence type="ECO:0000313" key="3">
    <source>
        <dbReference type="Proteomes" id="UP001221597"/>
    </source>
</evidence>
<protein>
    <submittedName>
        <fullName evidence="2">FbpB family small basic protein</fullName>
    </submittedName>
</protein>
<feature type="coiled-coil region" evidence="1">
    <location>
        <begin position="12"/>
        <end position="39"/>
    </location>
</feature>
<dbReference type="Proteomes" id="UP001221597">
    <property type="component" value="Chromosome"/>
</dbReference>
<evidence type="ECO:0000256" key="1">
    <source>
        <dbReference type="SAM" id="Coils"/>
    </source>
</evidence>
<sequence>MRPNRTSFEELVNQNKEQLMNDQQALEQIDKQIDEKRTKTTDKSKFVN</sequence>
<reference evidence="2 3" key="1">
    <citation type="submission" date="2023-04" db="EMBL/GenBank/DDBJ databases">
        <title>Genome sequence of Halobacillus naozhouensis KACC 21980.</title>
        <authorList>
            <person name="Kim S."/>
            <person name="Heo J."/>
            <person name="Kwon S.-W."/>
        </authorList>
    </citation>
    <scope>NUCLEOTIDE SEQUENCE [LARGE SCALE GENOMIC DNA]</scope>
    <source>
        <strain evidence="2 3">KCTC 13234</strain>
    </source>
</reference>
<accession>A0ABY8J3A0</accession>
<gene>
    <name evidence="2" type="ORF">P9989_09395</name>
</gene>
<proteinExistence type="predicted"/>
<keyword evidence="1" id="KW-0175">Coiled coil</keyword>
<name>A0ABY8J3A0_9BACI</name>